<name>A0A232EZN1_9HYME</name>
<gene>
    <name evidence="2" type="ORF">TSAR_015516</name>
</gene>
<evidence type="ECO:0000313" key="2">
    <source>
        <dbReference type="EMBL" id="OXU23861.1"/>
    </source>
</evidence>
<dbReference type="EMBL" id="NNAY01001468">
    <property type="protein sequence ID" value="OXU23861.1"/>
    <property type="molecule type" value="Genomic_DNA"/>
</dbReference>
<dbReference type="CDD" id="cd09272">
    <property type="entry name" value="RNase_HI_RT_Ty1"/>
    <property type="match status" value="1"/>
</dbReference>
<organism evidence="2 3">
    <name type="scientific">Trichomalopsis sarcophagae</name>
    <dbReference type="NCBI Taxonomy" id="543379"/>
    <lineage>
        <taxon>Eukaryota</taxon>
        <taxon>Metazoa</taxon>
        <taxon>Ecdysozoa</taxon>
        <taxon>Arthropoda</taxon>
        <taxon>Hexapoda</taxon>
        <taxon>Insecta</taxon>
        <taxon>Pterygota</taxon>
        <taxon>Neoptera</taxon>
        <taxon>Endopterygota</taxon>
        <taxon>Hymenoptera</taxon>
        <taxon>Apocrita</taxon>
        <taxon>Proctotrupomorpha</taxon>
        <taxon>Chalcidoidea</taxon>
        <taxon>Pteromalidae</taxon>
        <taxon>Pteromalinae</taxon>
        <taxon>Trichomalopsis</taxon>
    </lineage>
</organism>
<protein>
    <recommendedName>
        <fullName evidence="1">Reverse transcriptase Ty1/copia-type domain-containing protein</fullName>
    </recommendedName>
</protein>
<accession>A0A232EZN1</accession>
<dbReference type="Proteomes" id="UP000215335">
    <property type="component" value="Unassembled WGS sequence"/>
</dbReference>
<feature type="domain" description="Reverse transcriptase Ty1/copia-type" evidence="1">
    <location>
        <begin position="29"/>
        <end position="98"/>
    </location>
</feature>
<dbReference type="OrthoDB" id="8188638at2759"/>
<dbReference type="PANTHER" id="PTHR11439">
    <property type="entry name" value="GAG-POL-RELATED RETROTRANSPOSON"/>
    <property type="match status" value="1"/>
</dbReference>
<evidence type="ECO:0000313" key="3">
    <source>
        <dbReference type="Proteomes" id="UP000215335"/>
    </source>
</evidence>
<keyword evidence="3" id="KW-1185">Reference proteome</keyword>
<dbReference type="PANTHER" id="PTHR11439:SF479">
    <property type="entry name" value="CYSTEINE-RICH RLK (RECEPTOR-LIKE PROTEIN KINASE) 8"/>
    <property type="match status" value="1"/>
</dbReference>
<proteinExistence type="predicted"/>
<sequence>MEKFDAKLDTWPEDIARIKEEISKRHTCRPLNVETDFLQGNLEEDGYIQQPEGYVDPYLPNKVCKLRKAIYELKQSGRVWNIKLDGVLKVLGLSQSIYGPCVYMLSQNEDYCQATRVSYLGCDLSNGRSTTGFVSILQGGTVSWLLTKQKTPATFSTVAEYQALSSAAVEAFWLRGLAMELKIQNSDPIVLMYNNKGAVDLGRNAKFSQTTKHVLAKHHFIKDSLDNRQIEITYISTQDMVADQLTKPVLAPKIHKFLLTVGLMRPQEKF</sequence>
<comment type="caution">
    <text evidence="2">The sequence shown here is derived from an EMBL/GenBank/DDBJ whole genome shotgun (WGS) entry which is preliminary data.</text>
</comment>
<reference evidence="2 3" key="1">
    <citation type="journal article" date="2017" name="Curr. Biol.">
        <title>The Evolution of Venom by Co-option of Single-Copy Genes.</title>
        <authorList>
            <person name="Martinson E.O."/>
            <person name="Mrinalini"/>
            <person name="Kelkar Y.D."/>
            <person name="Chang C.H."/>
            <person name="Werren J.H."/>
        </authorList>
    </citation>
    <scope>NUCLEOTIDE SEQUENCE [LARGE SCALE GENOMIC DNA]</scope>
    <source>
        <strain evidence="2 3">Alberta</strain>
        <tissue evidence="2">Whole body</tissue>
    </source>
</reference>
<evidence type="ECO:0000259" key="1">
    <source>
        <dbReference type="Pfam" id="PF07727"/>
    </source>
</evidence>
<dbReference type="AlphaFoldDB" id="A0A232EZN1"/>
<dbReference type="InterPro" id="IPR013103">
    <property type="entry name" value="RVT_2"/>
</dbReference>
<dbReference type="Pfam" id="PF07727">
    <property type="entry name" value="RVT_2"/>
    <property type="match status" value="1"/>
</dbReference>
<dbReference type="STRING" id="543379.A0A232EZN1"/>